<dbReference type="Gene3D" id="3.20.20.150">
    <property type="entry name" value="Divalent-metal-dependent TIM barrel enzymes"/>
    <property type="match status" value="1"/>
</dbReference>
<sequence length="291" mass="34319">MNLGIISDQIDLDLEKAIQIIKNQGYNTIELHSVFNKPVETLNEEETRKAVEICEKYEMKVSNLATTLFFLCPLYEEDKVSLFNDSFHCIKGNVKDHLNHIENACRVAKAFGCDKLRMFPFRFPDNRKPPFGTEKDMETICTYFQMAADIAQQYDCTLIIENCPYSHCPKGEMTLKLLKMCNRPNLKLLWDPANSYRAYQNQVEDKYLHKTLLEELKWIYPYIGHIHIKDYHYDSNFEKPFIHKPIYSGDIDFDVLFQYLKEKEYPYTLSLEPEVAFEEAILCMKRLKEKA</sequence>
<dbReference type="Proteomes" id="UP000470082">
    <property type="component" value="Unassembled WGS sequence"/>
</dbReference>
<dbReference type="InterPro" id="IPR036237">
    <property type="entry name" value="Xyl_isomerase-like_sf"/>
</dbReference>
<feature type="domain" description="Xylose isomerase-like TIM barrel" evidence="1">
    <location>
        <begin position="19"/>
        <end position="284"/>
    </location>
</feature>
<protein>
    <submittedName>
        <fullName evidence="2">Sugar phosphate isomerase/epimerase</fullName>
    </submittedName>
</protein>
<dbReference type="EMBL" id="VUMM01000014">
    <property type="protein sequence ID" value="MSS01891.1"/>
    <property type="molecule type" value="Genomic_DNA"/>
</dbReference>
<name>A0A7X2N3S0_9FIRM</name>
<dbReference type="SUPFAM" id="SSF51658">
    <property type="entry name" value="Xylose isomerase-like"/>
    <property type="match status" value="1"/>
</dbReference>
<dbReference type="RefSeq" id="WP_154460588.1">
    <property type="nucleotide sequence ID" value="NZ_JAXEST010000014.1"/>
</dbReference>
<dbReference type="InterPro" id="IPR013022">
    <property type="entry name" value="Xyl_isomerase-like_TIM-brl"/>
</dbReference>
<evidence type="ECO:0000313" key="2">
    <source>
        <dbReference type="EMBL" id="MSS01891.1"/>
    </source>
</evidence>
<reference evidence="2 3" key="1">
    <citation type="submission" date="2019-08" db="EMBL/GenBank/DDBJ databases">
        <title>In-depth cultivation of the pig gut microbiome towards novel bacterial diversity and tailored functional studies.</title>
        <authorList>
            <person name="Wylensek D."/>
            <person name="Hitch T.C.A."/>
            <person name="Clavel T."/>
        </authorList>
    </citation>
    <scope>NUCLEOTIDE SEQUENCE [LARGE SCALE GENOMIC DNA]</scope>
    <source>
        <strain evidence="2 3">LKV-178-WT-2G</strain>
    </source>
</reference>
<keyword evidence="3" id="KW-1185">Reference proteome</keyword>
<dbReference type="GO" id="GO:0016853">
    <property type="term" value="F:isomerase activity"/>
    <property type="evidence" value="ECO:0007669"/>
    <property type="project" value="UniProtKB-KW"/>
</dbReference>
<dbReference type="Pfam" id="PF01261">
    <property type="entry name" value="AP_endonuc_2"/>
    <property type="match status" value="1"/>
</dbReference>
<dbReference type="InterPro" id="IPR050312">
    <property type="entry name" value="IolE/XylAMocC-like"/>
</dbReference>
<organism evidence="2 3">
    <name type="scientific">Floccifex porci</name>
    <dbReference type="NCBI Taxonomy" id="2606629"/>
    <lineage>
        <taxon>Bacteria</taxon>
        <taxon>Bacillati</taxon>
        <taxon>Bacillota</taxon>
        <taxon>Erysipelotrichia</taxon>
        <taxon>Erysipelotrichales</taxon>
        <taxon>Erysipelotrichaceae</taxon>
        <taxon>Floccifex</taxon>
    </lineage>
</organism>
<dbReference type="PANTHER" id="PTHR12110">
    <property type="entry name" value="HYDROXYPYRUVATE ISOMERASE"/>
    <property type="match status" value="1"/>
</dbReference>
<dbReference type="AlphaFoldDB" id="A0A7X2N3S0"/>
<accession>A0A7X2N3S0</accession>
<dbReference type="PANTHER" id="PTHR12110:SF41">
    <property type="entry name" value="INOSOSE DEHYDRATASE"/>
    <property type="match status" value="1"/>
</dbReference>
<gene>
    <name evidence="2" type="ORF">FYJ50_07270</name>
</gene>
<evidence type="ECO:0000259" key="1">
    <source>
        <dbReference type="Pfam" id="PF01261"/>
    </source>
</evidence>
<evidence type="ECO:0000313" key="3">
    <source>
        <dbReference type="Proteomes" id="UP000470082"/>
    </source>
</evidence>
<keyword evidence="2" id="KW-0413">Isomerase</keyword>
<proteinExistence type="predicted"/>
<comment type="caution">
    <text evidence="2">The sequence shown here is derived from an EMBL/GenBank/DDBJ whole genome shotgun (WGS) entry which is preliminary data.</text>
</comment>